<dbReference type="RefSeq" id="WP_005976199.1">
    <property type="nucleotide sequence ID" value="NZ_CP028105.1"/>
</dbReference>
<keyword evidence="1" id="KW-0175">Coiled coil</keyword>
<evidence type="ECO:0000313" key="3">
    <source>
        <dbReference type="Proteomes" id="UP000249008"/>
    </source>
</evidence>
<dbReference type="InterPro" id="IPR043767">
    <property type="entry name" value="DUF5713"/>
</dbReference>
<accession>A0AAX1TRC2</accession>
<dbReference type="Proteomes" id="UP000249008">
    <property type="component" value="Chromosome 1"/>
</dbReference>
<dbReference type="GeneID" id="78455286"/>
<dbReference type="AlphaFoldDB" id="A0AAX1TRC2"/>
<protein>
    <submittedName>
        <fullName evidence="2">Uncharacterized protein</fullName>
    </submittedName>
</protein>
<feature type="coiled-coil region" evidence="1">
    <location>
        <begin position="201"/>
        <end position="235"/>
    </location>
</feature>
<proteinExistence type="predicted"/>
<evidence type="ECO:0000256" key="1">
    <source>
        <dbReference type="SAM" id="Coils"/>
    </source>
</evidence>
<organism evidence="2 3">
    <name type="scientific">Fusobacterium ulcerans</name>
    <dbReference type="NCBI Taxonomy" id="861"/>
    <lineage>
        <taxon>Bacteria</taxon>
        <taxon>Fusobacteriati</taxon>
        <taxon>Fusobacteriota</taxon>
        <taxon>Fusobacteriia</taxon>
        <taxon>Fusobacteriales</taxon>
        <taxon>Fusobacteriaceae</taxon>
        <taxon>Fusobacterium</taxon>
    </lineage>
</organism>
<gene>
    <name evidence="2" type="ORF">NCTC12112_00699</name>
</gene>
<evidence type="ECO:0000313" key="2">
    <source>
        <dbReference type="EMBL" id="SQJ00397.1"/>
    </source>
</evidence>
<reference evidence="2 3" key="1">
    <citation type="submission" date="2018-06" db="EMBL/GenBank/DDBJ databases">
        <authorList>
            <consortium name="Pathogen Informatics"/>
            <person name="Doyle S."/>
        </authorList>
    </citation>
    <scope>NUCLEOTIDE SEQUENCE [LARGE SCALE GENOMIC DNA]</scope>
    <source>
        <strain evidence="2 3">NCTC12112</strain>
    </source>
</reference>
<name>A0AAX1TRC2_9FUSO</name>
<sequence>MSYDLMVFEVSKTPKTQEEFLEWYDNQTEWEEDHDYEDPEITSSALREWFMEMIQTFPQMNGPFAPEDDEIKDESYLTDYSIGKDIIYAGFAWSLADEAYDLVRELSEKYKVGFFDVSGNGDIIYPDGTIFSHNEEEDPEDEYEYSYDGTTVYFAVKKFNSDFKLLEDMYRDDYYPDFLVDKIADEIKKVISFLEDGTHTYAEIQERFDIMTIAINDLEEEFDENDSEIETVARESIGAAVDYILEWFDIGIDTEEAIGERDW</sequence>
<dbReference type="EMBL" id="LS483487">
    <property type="protein sequence ID" value="SQJ00397.1"/>
    <property type="molecule type" value="Genomic_DNA"/>
</dbReference>
<dbReference type="KEGG" id="ful:C4N20_10715"/>
<dbReference type="Pfam" id="PF18977">
    <property type="entry name" value="DUF5713"/>
    <property type="match status" value="1"/>
</dbReference>